<organism evidence="1 2">
    <name type="scientific">Maritimibacter alkaliphilus HTCC2654</name>
    <dbReference type="NCBI Taxonomy" id="314271"/>
    <lineage>
        <taxon>Bacteria</taxon>
        <taxon>Pseudomonadati</taxon>
        <taxon>Pseudomonadota</taxon>
        <taxon>Alphaproteobacteria</taxon>
        <taxon>Rhodobacterales</taxon>
        <taxon>Roseobacteraceae</taxon>
        <taxon>Maritimibacter</taxon>
    </lineage>
</organism>
<evidence type="ECO:0000313" key="2">
    <source>
        <dbReference type="Proteomes" id="UP000002931"/>
    </source>
</evidence>
<keyword evidence="2" id="KW-1185">Reference proteome</keyword>
<sequence>MWGETALQQFAHLKSVGFEPETLEGILEALTPMLPDEASDIRALLPEAGGEGAKHVVCCYLTEADAEVAARDWSALSELVTNSNENIQNRALRVAAQGKSEQALKRFADSGWTVAGEQSRENRAYGSLALSSAADVLNDPSLLDRADPEIWGWRLKHAEGKELSANKFHAYLREQVLDIDRKGSRTYPSHAWTHKAAVKLLVEMQEKKLLDWFTPWLDEHEKLPSFAVFEPFPFNDLAWALIEAGLPEGERLWKKLVEAERHGIHKRSDLDFMPLYSPSHTDFGEYEDAMVEGLISDGKIRDFAWHALKAKRSRWLAEFIEADVKSESAFRQARGWKLLGCTDNEPVFSELWRKLKEHRPQLGWLKDVADTAEEEFNRNCWARHWYDTHIASSDVLGSYTSFQLMRLCIDGRARFWIKRSKMESAPLKKIASPYWQLNHEYLNQILKQRNKDEKDKLFGLPTMRQTQAPWF</sequence>
<dbReference type="eggNOG" id="COG5635">
    <property type="taxonomic scope" value="Bacteria"/>
</dbReference>
<proteinExistence type="predicted"/>
<evidence type="ECO:0000313" key="1">
    <source>
        <dbReference type="EMBL" id="EAQ14937.1"/>
    </source>
</evidence>
<dbReference type="AlphaFoldDB" id="A3VAJ6"/>
<dbReference type="HOGENOM" id="CLU_579779_0_0_5"/>
<gene>
    <name evidence="1" type="ORF">RB2654_20178</name>
</gene>
<reference evidence="1 2" key="1">
    <citation type="journal article" date="2010" name="J. Bacteriol.">
        <title>Genome sequences of Pelagibaca bermudensis HTCC2601T and Maritimibacter alkaliphilus HTCC2654T, the type strains of two marine Roseobacter genera.</title>
        <authorList>
            <person name="Thrash J.C."/>
            <person name="Cho J.C."/>
            <person name="Ferriera S."/>
            <person name="Johnson J."/>
            <person name="Vergin K.L."/>
            <person name="Giovannoni S.J."/>
        </authorList>
    </citation>
    <scope>NUCLEOTIDE SEQUENCE [LARGE SCALE GENOMIC DNA]</scope>
    <source>
        <strain evidence="1 2">HTCC2654</strain>
    </source>
</reference>
<accession>A3VAJ6</accession>
<name>A3VAJ6_9RHOB</name>
<dbReference type="EMBL" id="AAMT01000001">
    <property type="protein sequence ID" value="EAQ14937.1"/>
    <property type="molecule type" value="Genomic_DNA"/>
</dbReference>
<comment type="caution">
    <text evidence="1">The sequence shown here is derived from an EMBL/GenBank/DDBJ whole genome shotgun (WGS) entry which is preliminary data.</text>
</comment>
<dbReference type="Proteomes" id="UP000002931">
    <property type="component" value="Unassembled WGS sequence"/>
</dbReference>
<dbReference type="STRING" id="314271.RB2654_20178"/>
<protein>
    <submittedName>
        <fullName evidence="1">Uncharacterized protein</fullName>
    </submittedName>
</protein>